<name>A0A813LT94_POLGL</name>
<protein>
    <submittedName>
        <fullName evidence="2">Uncharacterized protein</fullName>
    </submittedName>
</protein>
<feature type="compositionally biased region" description="Low complexity" evidence="1">
    <location>
        <begin position="58"/>
        <end position="73"/>
    </location>
</feature>
<dbReference type="AlphaFoldDB" id="A0A813LT94"/>
<evidence type="ECO:0000313" key="3">
    <source>
        <dbReference type="Proteomes" id="UP000626109"/>
    </source>
</evidence>
<dbReference type="EMBL" id="CAJNNW010036732">
    <property type="protein sequence ID" value="CAE8737111.1"/>
    <property type="molecule type" value="Genomic_DNA"/>
</dbReference>
<evidence type="ECO:0000256" key="1">
    <source>
        <dbReference type="SAM" id="MobiDB-lite"/>
    </source>
</evidence>
<organism evidence="2 3">
    <name type="scientific">Polarella glacialis</name>
    <name type="common">Dinoflagellate</name>
    <dbReference type="NCBI Taxonomy" id="89957"/>
    <lineage>
        <taxon>Eukaryota</taxon>
        <taxon>Sar</taxon>
        <taxon>Alveolata</taxon>
        <taxon>Dinophyceae</taxon>
        <taxon>Suessiales</taxon>
        <taxon>Suessiaceae</taxon>
        <taxon>Polarella</taxon>
    </lineage>
</organism>
<proteinExistence type="predicted"/>
<sequence length="106" mass="11115">MERNSREMLDNALITFHAELGRYDWVPSTALSGGTVGPGSTEGAAASGPGWLHPQASTTTATPTTTTTTTTTHTHTHTQLSTVLARFLRAGQSAAAGSVIFLFWAV</sequence>
<accession>A0A813LT94</accession>
<comment type="caution">
    <text evidence="2">The sequence shown here is derived from an EMBL/GenBank/DDBJ whole genome shotgun (WGS) entry which is preliminary data.</text>
</comment>
<evidence type="ECO:0000313" key="2">
    <source>
        <dbReference type="EMBL" id="CAE8737111.1"/>
    </source>
</evidence>
<gene>
    <name evidence="2" type="ORF">PGLA2088_LOCUS48619</name>
</gene>
<reference evidence="2" key="1">
    <citation type="submission" date="2021-02" db="EMBL/GenBank/DDBJ databases">
        <authorList>
            <person name="Dougan E. K."/>
            <person name="Rhodes N."/>
            <person name="Thang M."/>
            <person name="Chan C."/>
        </authorList>
    </citation>
    <scope>NUCLEOTIDE SEQUENCE</scope>
</reference>
<feature type="region of interest" description="Disordered" evidence="1">
    <location>
        <begin position="31"/>
        <end position="77"/>
    </location>
</feature>
<dbReference type="Proteomes" id="UP000626109">
    <property type="component" value="Unassembled WGS sequence"/>
</dbReference>